<dbReference type="InterPro" id="IPR029058">
    <property type="entry name" value="AB_hydrolase_fold"/>
</dbReference>
<evidence type="ECO:0000259" key="1">
    <source>
        <dbReference type="Pfam" id="PF00561"/>
    </source>
</evidence>
<gene>
    <name evidence="2" type="ORF">CTAYLR_000351</name>
</gene>
<dbReference type="PANTHER" id="PTHR43194">
    <property type="entry name" value="HYDROLASE ALPHA/BETA FOLD FAMILY"/>
    <property type="match status" value="1"/>
</dbReference>
<proteinExistence type="predicted"/>
<dbReference type="Proteomes" id="UP001230188">
    <property type="component" value="Unassembled WGS sequence"/>
</dbReference>
<dbReference type="EMBL" id="JAQMWT010000317">
    <property type="protein sequence ID" value="KAJ8605081.1"/>
    <property type="molecule type" value="Genomic_DNA"/>
</dbReference>
<dbReference type="InterPro" id="IPR000073">
    <property type="entry name" value="AB_hydrolase_1"/>
</dbReference>
<dbReference type="Gene3D" id="3.40.50.1820">
    <property type="entry name" value="alpha/beta hydrolase"/>
    <property type="match status" value="1"/>
</dbReference>
<evidence type="ECO:0000313" key="2">
    <source>
        <dbReference type="EMBL" id="KAJ8605081.1"/>
    </source>
</evidence>
<dbReference type="SUPFAM" id="SSF53474">
    <property type="entry name" value="alpha/beta-Hydrolases"/>
    <property type="match status" value="1"/>
</dbReference>
<feature type="domain" description="AB hydrolase-1" evidence="1">
    <location>
        <begin position="29"/>
        <end position="282"/>
    </location>
</feature>
<sequence length="316" mass="33859">MTDNFFKPLGSFVETTHGRTHYVIEGEGPVIVFAHGIMGTLVPFQIVARSLVAKGFRVLSFDLYDRGYSETSDDKYPLNWLGAHTLKLTIEVHVQQVVDLLNALKIAEPVTMTGHSLGGGIALAFAASHPGRVKGLVMIDSICLEAHKPFAAYLALTPVVGDLVVSLYGPTAARQFALQNTTDPDTARPEFEFMCHKIKTNPKFLASVASNNKYCRGVLGNLIPEFEAVCTAGLPVLLVWGHQDTVTPYAFCLKLQEIARDLGHADKVKEVSFPDAPHNIYFADAKPQEVAHAIAEFAAAAAAGRKSGGGGGGGGN</sequence>
<reference evidence="2" key="1">
    <citation type="submission" date="2023-01" db="EMBL/GenBank/DDBJ databases">
        <title>Metagenome sequencing of chrysophaentin producing Chrysophaeum taylorii.</title>
        <authorList>
            <person name="Davison J."/>
            <person name="Bewley C."/>
        </authorList>
    </citation>
    <scope>NUCLEOTIDE SEQUENCE</scope>
    <source>
        <strain evidence="2">NIES-1699</strain>
    </source>
</reference>
<name>A0AAD7UFU8_9STRA</name>
<evidence type="ECO:0000313" key="3">
    <source>
        <dbReference type="Proteomes" id="UP001230188"/>
    </source>
</evidence>
<dbReference type="AlphaFoldDB" id="A0AAD7UFU8"/>
<keyword evidence="3" id="KW-1185">Reference proteome</keyword>
<dbReference type="InterPro" id="IPR050228">
    <property type="entry name" value="Carboxylesterase_BioH"/>
</dbReference>
<accession>A0AAD7UFU8</accession>
<organism evidence="2 3">
    <name type="scientific">Chrysophaeum taylorii</name>
    <dbReference type="NCBI Taxonomy" id="2483200"/>
    <lineage>
        <taxon>Eukaryota</taxon>
        <taxon>Sar</taxon>
        <taxon>Stramenopiles</taxon>
        <taxon>Ochrophyta</taxon>
        <taxon>Pelagophyceae</taxon>
        <taxon>Pelagomonadales</taxon>
        <taxon>Pelagomonadaceae</taxon>
        <taxon>Chrysophaeum</taxon>
    </lineage>
</organism>
<dbReference type="Pfam" id="PF00561">
    <property type="entry name" value="Abhydrolase_1"/>
    <property type="match status" value="1"/>
</dbReference>
<comment type="caution">
    <text evidence="2">The sequence shown here is derived from an EMBL/GenBank/DDBJ whole genome shotgun (WGS) entry which is preliminary data.</text>
</comment>
<dbReference type="PANTHER" id="PTHR43194:SF2">
    <property type="entry name" value="PEROXISOMAL MEMBRANE PROTEIN LPX1"/>
    <property type="match status" value="1"/>
</dbReference>
<protein>
    <recommendedName>
        <fullName evidence="1">AB hydrolase-1 domain-containing protein</fullName>
    </recommendedName>
</protein>